<dbReference type="GO" id="GO:0048020">
    <property type="term" value="F:CCR chemokine receptor binding"/>
    <property type="evidence" value="ECO:0007669"/>
    <property type="project" value="TreeGrafter"/>
</dbReference>
<dbReference type="AlphaFoldDB" id="G3SQC1"/>
<dbReference type="eggNOG" id="ENOG502SZRS">
    <property type="taxonomic scope" value="Eukaryota"/>
</dbReference>
<evidence type="ECO:0000256" key="4">
    <source>
        <dbReference type="ARBA" id="ARBA00022729"/>
    </source>
</evidence>
<dbReference type="HOGENOM" id="CLU_141716_5_0_1"/>
<dbReference type="InterPro" id="IPR001811">
    <property type="entry name" value="Chemokine_IL8-like_dom"/>
</dbReference>
<dbReference type="STRING" id="9785.ENSLAFP00000001985"/>
<evidence type="ECO:0000256" key="5">
    <source>
        <dbReference type="ARBA" id="ARBA00023157"/>
    </source>
</evidence>
<organism evidence="9 10">
    <name type="scientific">Loxodonta africana</name>
    <name type="common">African elephant</name>
    <dbReference type="NCBI Taxonomy" id="9785"/>
    <lineage>
        <taxon>Eukaryota</taxon>
        <taxon>Metazoa</taxon>
        <taxon>Chordata</taxon>
        <taxon>Craniata</taxon>
        <taxon>Vertebrata</taxon>
        <taxon>Euteleostomi</taxon>
        <taxon>Mammalia</taxon>
        <taxon>Eutheria</taxon>
        <taxon>Afrotheria</taxon>
        <taxon>Proboscidea</taxon>
        <taxon>Elephantidae</taxon>
        <taxon>Loxodonta</taxon>
    </lineage>
</organism>
<keyword evidence="7" id="KW-0964">Secreted</keyword>
<keyword evidence="10" id="KW-1185">Reference proteome</keyword>
<dbReference type="GO" id="GO:0005615">
    <property type="term" value="C:extracellular space"/>
    <property type="evidence" value="ECO:0007669"/>
    <property type="project" value="UniProtKB-KW"/>
</dbReference>
<keyword evidence="2 7" id="KW-0145">Chemotaxis</keyword>
<dbReference type="GO" id="GO:0008009">
    <property type="term" value="F:chemokine activity"/>
    <property type="evidence" value="ECO:0007669"/>
    <property type="project" value="InterPro"/>
</dbReference>
<dbReference type="Pfam" id="PF00048">
    <property type="entry name" value="IL8"/>
    <property type="match status" value="1"/>
</dbReference>
<keyword evidence="3 7" id="KW-0202">Cytokine</keyword>
<dbReference type="PANTHER" id="PTHR12015:SF5">
    <property type="entry name" value="C-C MOTIF CHEMOKINE 1"/>
    <property type="match status" value="1"/>
</dbReference>
<sequence length="103" mass="11309">MKLITVALVCLLLAGMWTQAVDSKSMHVSSSNCCYKFMNKSISLKNIQCYKNTSSTCPYDALILKLKKGRESCVLKTVKWVQDNFSKLATTADAVLLGPSLLG</sequence>
<feature type="chain" id="PRO_5006991532" description="C-C motif chemokine" evidence="7">
    <location>
        <begin position="24"/>
        <end position="103"/>
    </location>
</feature>
<protein>
    <recommendedName>
        <fullName evidence="7">C-C motif chemokine</fullName>
    </recommendedName>
</protein>
<dbReference type="FunFam" id="2.40.50.40:FF:000033">
    <property type="entry name" value="C-C motif chemokine 1"/>
    <property type="match status" value="1"/>
</dbReference>
<dbReference type="InterPro" id="IPR039809">
    <property type="entry name" value="Chemokine_b/g/d"/>
</dbReference>
<reference evidence="9" key="2">
    <citation type="submission" date="2025-08" db="UniProtKB">
        <authorList>
            <consortium name="Ensembl"/>
        </authorList>
    </citation>
    <scope>IDENTIFICATION</scope>
    <source>
        <strain evidence="9">Isolate ISIS603380</strain>
    </source>
</reference>
<keyword evidence="4 7" id="KW-0732">Signal</keyword>
<name>G3SQC1_LOXAF</name>
<dbReference type="CDD" id="cd00272">
    <property type="entry name" value="Chemokine_CC"/>
    <property type="match status" value="1"/>
</dbReference>
<feature type="domain" description="Chemokine interleukin-8-like" evidence="8">
    <location>
        <begin position="30"/>
        <end position="88"/>
    </location>
</feature>
<proteinExistence type="inferred from homology"/>
<comment type="subcellular location">
    <subcellularLocation>
        <location evidence="7">Secreted</location>
    </subcellularLocation>
</comment>
<evidence type="ECO:0000256" key="2">
    <source>
        <dbReference type="ARBA" id="ARBA00022500"/>
    </source>
</evidence>
<accession>G3SQC1</accession>
<dbReference type="SMART" id="SM00199">
    <property type="entry name" value="SCY"/>
    <property type="match status" value="1"/>
</dbReference>
<dbReference type="InterPro" id="IPR000827">
    <property type="entry name" value="Chemokine_CC_CS"/>
</dbReference>
<dbReference type="FunCoup" id="G3SQC1">
    <property type="interactions" value="46"/>
</dbReference>
<keyword evidence="6" id="KW-0325">Glycoprotein</keyword>
<dbReference type="InParanoid" id="G3SQC1"/>
<evidence type="ECO:0000256" key="7">
    <source>
        <dbReference type="RuleBase" id="RU361150"/>
    </source>
</evidence>
<evidence type="ECO:0000256" key="1">
    <source>
        <dbReference type="ARBA" id="ARBA00010868"/>
    </source>
</evidence>
<dbReference type="Ensembl" id="ENSLAFT00000002372.2">
    <property type="protein sequence ID" value="ENSLAFP00000001985.2"/>
    <property type="gene ID" value="ENSLAFG00000002372.2"/>
</dbReference>
<evidence type="ECO:0000256" key="3">
    <source>
        <dbReference type="ARBA" id="ARBA00022514"/>
    </source>
</evidence>
<dbReference type="GO" id="GO:0006954">
    <property type="term" value="P:inflammatory response"/>
    <property type="evidence" value="ECO:0007669"/>
    <property type="project" value="TreeGrafter"/>
</dbReference>
<dbReference type="GO" id="GO:0061844">
    <property type="term" value="P:antimicrobial humoral immune response mediated by antimicrobial peptide"/>
    <property type="evidence" value="ECO:0007669"/>
    <property type="project" value="TreeGrafter"/>
</dbReference>
<reference evidence="9" key="3">
    <citation type="submission" date="2025-09" db="UniProtKB">
        <authorList>
            <consortium name="Ensembl"/>
        </authorList>
    </citation>
    <scope>IDENTIFICATION</scope>
    <source>
        <strain evidence="9">Isolate ISIS603380</strain>
    </source>
</reference>
<dbReference type="GeneTree" id="ENSGT01030000234760"/>
<keyword evidence="5" id="KW-1015">Disulfide bond</keyword>
<comment type="similarity">
    <text evidence="1 7">Belongs to the intercrine beta (chemokine CC) family.</text>
</comment>
<dbReference type="GO" id="GO:0070098">
    <property type="term" value="P:chemokine-mediated signaling pathway"/>
    <property type="evidence" value="ECO:0007669"/>
    <property type="project" value="TreeGrafter"/>
</dbReference>
<evidence type="ECO:0000313" key="9">
    <source>
        <dbReference type="Ensembl" id="ENSLAFP00000001985.2"/>
    </source>
</evidence>
<dbReference type="PROSITE" id="PS00472">
    <property type="entry name" value="SMALL_CYTOKINES_CC"/>
    <property type="match status" value="1"/>
</dbReference>
<dbReference type="GO" id="GO:0030335">
    <property type="term" value="P:positive regulation of cell migration"/>
    <property type="evidence" value="ECO:0007669"/>
    <property type="project" value="TreeGrafter"/>
</dbReference>
<dbReference type="GO" id="GO:0048245">
    <property type="term" value="P:eosinophil chemotaxis"/>
    <property type="evidence" value="ECO:0007669"/>
    <property type="project" value="TreeGrafter"/>
</dbReference>
<evidence type="ECO:0000313" key="10">
    <source>
        <dbReference type="Proteomes" id="UP000007646"/>
    </source>
</evidence>
<evidence type="ECO:0000256" key="6">
    <source>
        <dbReference type="ARBA" id="ARBA00023180"/>
    </source>
</evidence>
<dbReference type="InterPro" id="IPR036048">
    <property type="entry name" value="Interleukin_8-like_sf"/>
</dbReference>
<evidence type="ECO:0000259" key="8">
    <source>
        <dbReference type="SMART" id="SM00199"/>
    </source>
</evidence>
<feature type="signal peptide" evidence="7">
    <location>
        <begin position="1"/>
        <end position="23"/>
    </location>
</feature>
<reference evidence="9 10" key="1">
    <citation type="submission" date="2009-06" db="EMBL/GenBank/DDBJ databases">
        <title>The Genome Sequence of Loxodonta africana (African elephant).</title>
        <authorList>
            <person name="Di Palma F."/>
            <person name="Heiman D."/>
            <person name="Young S."/>
            <person name="Johnson J."/>
            <person name="Lander E.S."/>
            <person name="Lindblad-Toh K."/>
        </authorList>
    </citation>
    <scope>NUCLEOTIDE SEQUENCE [LARGE SCALE GENOMIC DNA]</scope>
    <source>
        <strain evidence="9 10">Isolate ISIS603380</strain>
    </source>
</reference>
<dbReference type="PANTHER" id="PTHR12015">
    <property type="entry name" value="SMALL INDUCIBLE CYTOKINE A"/>
    <property type="match status" value="1"/>
</dbReference>
<dbReference type="Gene3D" id="2.40.50.40">
    <property type="match status" value="1"/>
</dbReference>
<dbReference type="SUPFAM" id="SSF54117">
    <property type="entry name" value="Interleukin 8-like chemokines"/>
    <property type="match status" value="1"/>
</dbReference>
<dbReference type="OMA" id="SSNCCFT"/>
<dbReference type="Proteomes" id="UP000007646">
    <property type="component" value="Unassembled WGS sequence"/>
</dbReference>